<evidence type="ECO:0000313" key="3">
    <source>
        <dbReference type="EMBL" id="KAJ3583607.1"/>
    </source>
</evidence>
<accession>A0A9Q0DBK1</accession>
<dbReference type="Proteomes" id="UP001148018">
    <property type="component" value="Unassembled WGS sequence"/>
</dbReference>
<dbReference type="PANTHER" id="PTHR47633:SF16">
    <property type="entry name" value="CAVP-TARGET PROTEIN-LIKE"/>
    <property type="match status" value="1"/>
</dbReference>
<dbReference type="SMART" id="SM00408">
    <property type="entry name" value="IGc2"/>
    <property type="match status" value="1"/>
</dbReference>
<dbReference type="AlphaFoldDB" id="A0A9Q0DBK1"/>
<feature type="region of interest" description="Disordered" evidence="1">
    <location>
        <begin position="73"/>
        <end position="94"/>
    </location>
</feature>
<dbReference type="InterPro" id="IPR013783">
    <property type="entry name" value="Ig-like_fold"/>
</dbReference>
<dbReference type="PROSITE" id="PS50835">
    <property type="entry name" value="IG_LIKE"/>
    <property type="match status" value="1"/>
</dbReference>
<reference evidence="3" key="1">
    <citation type="submission" date="2022-07" db="EMBL/GenBank/DDBJ databases">
        <title>Chromosome-level genome of Muraenolepis orangiensis.</title>
        <authorList>
            <person name="Kim J."/>
        </authorList>
    </citation>
    <scope>NUCLEOTIDE SEQUENCE</scope>
    <source>
        <strain evidence="3">KU_S4_2022</strain>
        <tissue evidence="3">Muscle</tissue>
    </source>
</reference>
<dbReference type="InterPro" id="IPR013098">
    <property type="entry name" value="Ig_I-set"/>
</dbReference>
<proteinExistence type="predicted"/>
<dbReference type="InterPro" id="IPR003598">
    <property type="entry name" value="Ig_sub2"/>
</dbReference>
<dbReference type="OrthoDB" id="504170at2759"/>
<dbReference type="SUPFAM" id="SSF48726">
    <property type="entry name" value="Immunoglobulin"/>
    <property type="match status" value="1"/>
</dbReference>
<name>A0A9Q0DBK1_9TELE</name>
<dbReference type="InterPro" id="IPR007110">
    <property type="entry name" value="Ig-like_dom"/>
</dbReference>
<keyword evidence="4" id="KW-1185">Reference proteome</keyword>
<dbReference type="Gene3D" id="2.60.40.10">
    <property type="entry name" value="Immunoglobulins"/>
    <property type="match status" value="1"/>
</dbReference>
<feature type="domain" description="Ig-like" evidence="2">
    <location>
        <begin position="36"/>
        <end position="139"/>
    </location>
</feature>
<comment type="caution">
    <text evidence="3">The sequence shown here is derived from an EMBL/GenBank/DDBJ whole genome shotgun (WGS) entry which is preliminary data.</text>
</comment>
<evidence type="ECO:0000256" key="1">
    <source>
        <dbReference type="SAM" id="MobiDB-lite"/>
    </source>
</evidence>
<dbReference type="GO" id="GO:0004672">
    <property type="term" value="F:protein kinase activity"/>
    <property type="evidence" value="ECO:0007669"/>
    <property type="project" value="TreeGrafter"/>
</dbReference>
<dbReference type="PANTHER" id="PTHR47633">
    <property type="entry name" value="IMMUNOGLOBULIN"/>
    <property type="match status" value="1"/>
</dbReference>
<organism evidence="3 4">
    <name type="scientific">Muraenolepis orangiensis</name>
    <name type="common">Patagonian moray cod</name>
    <dbReference type="NCBI Taxonomy" id="630683"/>
    <lineage>
        <taxon>Eukaryota</taxon>
        <taxon>Metazoa</taxon>
        <taxon>Chordata</taxon>
        <taxon>Craniata</taxon>
        <taxon>Vertebrata</taxon>
        <taxon>Euteleostomi</taxon>
        <taxon>Actinopterygii</taxon>
        <taxon>Neopterygii</taxon>
        <taxon>Teleostei</taxon>
        <taxon>Neoteleostei</taxon>
        <taxon>Acanthomorphata</taxon>
        <taxon>Zeiogadaria</taxon>
        <taxon>Gadariae</taxon>
        <taxon>Gadiformes</taxon>
        <taxon>Muraenolepidoidei</taxon>
        <taxon>Muraenolepididae</taxon>
        <taxon>Muraenolepis</taxon>
    </lineage>
</organism>
<evidence type="ECO:0000259" key="2">
    <source>
        <dbReference type="PROSITE" id="PS50835"/>
    </source>
</evidence>
<sequence length="144" mass="16130">MSEPVRLEGFKPQGERIVASRARRPPWCWRSTSPLCDVISSPVPVVVWYYQDKEITEEHRMVGLSADWITSTSSNLRTNDSQDPHKAQGQHLEPSERYLLHNADGGRSTLTIRNIGQADGGAYTCKATNKAGSQEKELFLKVFG</sequence>
<dbReference type="Pfam" id="PF07679">
    <property type="entry name" value="I-set"/>
    <property type="match status" value="1"/>
</dbReference>
<dbReference type="EMBL" id="JANIIK010000201">
    <property type="protein sequence ID" value="KAJ3583607.1"/>
    <property type="molecule type" value="Genomic_DNA"/>
</dbReference>
<gene>
    <name evidence="3" type="ORF">NHX12_016460</name>
</gene>
<evidence type="ECO:0000313" key="4">
    <source>
        <dbReference type="Proteomes" id="UP001148018"/>
    </source>
</evidence>
<dbReference type="InterPro" id="IPR036179">
    <property type="entry name" value="Ig-like_dom_sf"/>
</dbReference>
<protein>
    <recommendedName>
        <fullName evidence="2">Ig-like domain-containing protein</fullName>
    </recommendedName>
</protein>